<dbReference type="Pfam" id="PF00528">
    <property type="entry name" value="BPD_transp_1"/>
    <property type="match status" value="1"/>
</dbReference>
<dbReference type="RefSeq" id="WP_123272975.1">
    <property type="nucleotide sequence ID" value="NZ_RJJQ01000025.1"/>
</dbReference>
<feature type="transmembrane region" description="Helical" evidence="7">
    <location>
        <begin position="134"/>
        <end position="162"/>
    </location>
</feature>
<organism evidence="10 11">
    <name type="scientific">Flexivirga caeni</name>
    <dbReference type="NCBI Taxonomy" id="2294115"/>
    <lineage>
        <taxon>Bacteria</taxon>
        <taxon>Bacillati</taxon>
        <taxon>Actinomycetota</taxon>
        <taxon>Actinomycetes</taxon>
        <taxon>Micrococcales</taxon>
        <taxon>Dermacoccaceae</taxon>
        <taxon>Flexivirga</taxon>
    </lineage>
</organism>
<feature type="transmembrane region" description="Helical" evidence="7">
    <location>
        <begin position="59"/>
        <end position="81"/>
    </location>
</feature>
<reference evidence="10 11" key="1">
    <citation type="submission" date="2018-11" db="EMBL/GenBank/DDBJ databases">
        <title>Draft genome of Simplicispira Flexivirga sp. BO-16.</title>
        <authorList>
            <person name="Im W.T."/>
        </authorList>
    </citation>
    <scope>NUCLEOTIDE SEQUENCE [LARGE SCALE GENOMIC DNA]</scope>
    <source>
        <strain evidence="10 11">BO-16</strain>
    </source>
</reference>
<evidence type="ECO:0000256" key="6">
    <source>
        <dbReference type="ARBA" id="ARBA00023136"/>
    </source>
</evidence>
<evidence type="ECO:0000259" key="9">
    <source>
        <dbReference type="PROSITE" id="PS50928"/>
    </source>
</evidence>
<evidence type="ECO:0000313" key="10">
    <source>
        <dbReference type="EMBL" id="RNI18059.1"/>
    </source>
</evidence>
<keyword evidence="5 7" id="KW-1133">Transmembrane helix</keyword>
<dbReference type="GO" id="GO:0005886">
    <property type="term" value="C:plasma membrane"/>
    <property type="evidence" value="ECO:0007669"/>
    <property type="project" value="UniProtKB-SubCell"/>
</dbReference>
<dbReference type="OrthoDB" id="6637947at2"/>
<dbReference type="PANTHER" id="PTHR43386">
    <property type="entry name" value="OLIGOPEPTIDE TRANSPORT SYSTEM PERMEASE PROTEIN APPC"/>
    <property type="match status" value="1"/>
</dbReference>
<dbReference type="GO" id="GO:0055085">
    <property type="term" value="P:transmembrane transport"/>
    <property type="evidence" value="ECO:0007669"/>
    <property type="project" value="InterPro"/>
</dbReference>
<evidence type="ECO:0000313" key="11">
    <source>
        <dbReference type="Proteomes" id="UP000271678"/>
    </source>
</evidence>
<keyword evidence="6 7" id="KW-0472">Membrane</keyword>
<dbReference type="EMBL" id="RJJQ01000025">
    <property type="protein sequence ID" value="RNI18059.1"/>
    <property type="molecule type" value="Genomic_DNA"/>
</dbReference>
<dbReference type="PROSITE" id="PS50928">
    <property type="entry name" value="ABC_TM1"/>
    <property type="match status" value="1"/>
</dbReference>
<dbReference type="Pfam" id="PF12911">
    <property type="entry name" value="OppC_N"/>
    <property type="match status" value="1"/>
</dbReference>
<keyword evidence="11" id="KW-1185">Reference proteome</keyword>
<comment type="similarity">
    <text evidence="7">Belongs to the binding-protein-dependent transport system permease family.</text>
</comment>
<comment type="caution">
    <text evidence="10">The sequence shown here is derived from an EMBL/GenBank/DDBJ whole genome shotgun (WGS) entry which is preliminary data.</text>
</comment>
<keyword evidence="3" id="KW-1003">Cell membrane</keyword>
<keyword evidence="4 7" id="KW-0812">Transmembrane</keyword>
<feature type="region of interest" description="Disordered" evidence="8">
    <location>
        <begin position="21"/>
        <end position="41"/>
    </location>
</feature>
<evidence type="ECO:0000256" key="4">
    <source>
        <dbReference type="ARBA" id="ARBA00022692"/>
    </source>
</evidence>
<proteinExistence type="inferred from homology"/>
<evidence type="ECO:0000256" key="1">
    <source>
        <dbReference type="ARBA" id="ARBA00004651"/>
    </source>
</evidence>
<keyword evidence="2 7" id="KW-0813">Transport</keyword>
<evidence type="ECO:0000256" key="2">
    <source>
        <dbReference type="ARBA" id="ARBA00022448"/>
    </source>
</evidence>
<evidence type="ECO:0000256" key="7">
    <source>
        <dbReference type="RuleBase" id="RU363032"/>
    </source>
</evidence>
<dbReference type="Proteomes" id="UP000271678">
    <property type="component" value="Unassembled WGS sequence"/>
</dbReference>
<evidence type="ECO:0000256" key="3">
    <source>
        <dbReference type="ARBA" id="ARBA00022475"/>
    </source>
</evidence>
<dbReference type="AlphaFoldDB" id="A0A3M9LXM2"/>
<evidence type="ECO:0000256" key="8">
    <source>
        <dbReference type="SAM" id="MobiDB-lite"/>
    </source>
</evidence>
<dbReference type="InterPro" id="IPR025966">
    <property type="entry name" value="OppC_N"/>
</dbReference>
<dbReference type="CDD" id="cd06261">
    <property type="entry name" value="TM_PBP2"/>
    <property type="match status" value="1"/>
</dbReference>
<feature type="transmembrane region" description="Helical" evidence="7">
    <location>
        <begin position="258"/>
        <end position="278"/>
    </location>
</feature>
<dbReference type="SUPFAM" id="SSF161098">
    <property type="entry name" value="MetI-like"/>
    <property type="match status" value="1"/>
</dbReference>
<feature type="domain" description="ABC transmembrane type-1" evidence="9">
    <location>
        <begin position="130"/>
        <end position="329"/>
    </location>
</feature>
<dbReference type="InterPro" id="IPR000515">
    <property type="entry name" value="MetI-like"/>
</dbReference>
<feature type="transmembrane region" description="Helical" evidence="7">
    <location>
        <begin position="316"/>
        <end position="337"/>
    </location>
</feature>
<name>A0A3M9LXM2_9MICO</name>
<accession>A0A3M9LXM2</accession>
<feature type="transmembrane region" description="Helical" evidence="7">
    <location>
        <begin position="206"/>
        <end position="227"/>
    </location>
</feature>
<dbReference type="InterPro" id="IPR050366">
    <property type="entry name" value="BP-dependent_transpt_permease"/>
</dbReference>
<evidence type="ECO:0000256" key="5">
    <source>
        <dbReference type="ARBA" id="ARBA00022989"/>
    </source>
</evidence>
<dbReference type="InterPro" id="IPR035906">
    <property type="entry name" value="MetI-like_sf"/>
</dbReference>
<feature type="transmembrane region" description="Helical" evidence="7">
    <location>
        <begin position="174"/>
        <end position="194"/>
    </location>
</feature>
<comment type="subcellular location">
    <subcellularLocation>
        <location evidence="1 7">Cell membrane</location>
        <topology evidence="1 7">Multi-pass membrane protein</topology>
    </subcellularLocation>
</comment>
<dbReference type="Gene3D" id="1.10.3720.10">
    <property type="entry name" value="MetI-like"/>
    <property type="match status" value="1"/>
</dbReference>
<dbReference type="PANTHER" id="PTHR43386:SF1">
    <property type="entry name" value="D,D-DIPEPTIDE TRANSPORT SYSTEM PERMEASE PROTEIN DDPC-RELATED"/>
    <property type="match status" value="1"/>
</dbReference>
<sequence length="347" mass="36733">MTVGPGDVNSTLDEVAAAGNEAGSSLRAATGSPGDSGRKKLESRSPVQIAFARLRRDKIAMVCAVIVVLFVLMGIFAPLLAGLEGQSPTATHYDLIGNDNLPSFYTNGQHWLGITSSNGYDVFARFVYGIRPSFLIAISASIVTTVIGVVLGLLAGFLGGWVDRVIGWLTDFSLSLPILLMAIALVPVMSQYLAGSEPSQSQVQQVRIVVLMIVLVFSGWAGTCRLVRGETLALRQREFVQAARALGAPTGRVLFKEVLPNLTSIILVSITLAIPAYIGAEAGLSYLGVGLTLPTADWGLDISLAQDQMQAFPLPLLVPLIGLLIAVLCLSLLGDAISDAFNPNTRR</sequence>
<gene>
    <name evidence="10" type="ORF">EFY87_18560</name>
</gene>
<protein>
    <submittedName>
        <fullName evidence="10">ABC transporter permease</fullName>
    </submittedName>
</protein>